<evidence type="ECO:0000256" key="4">
    <source>
        <dbReference type="ARBA" id="ARBA00022525"/>
    </source>
</evidence>
<organism evidence="11 12">
    <name type="scientific">Salipaludibacillus aurantiacus</name>
    <dbReference type="NCBI Taxonomy" id="1601833"/>
    <lineage>
        <taxon>Bacteria</taxon>
        <taxon>Bacillati</taxon>
        <taxon>Bacillota</taxon>
        <taxon>Bacilli</taxon>
        <taxon>Bacillales</taxon>
        <taxon>Bacillaceae</taxon>
    </lineage>
</organism>
<dbReference type="NCBIfam" id="TIGR04226">
    <property type="entry name" value="RrgB_K2N_iso_D2"/>
    <property type="match status" value="1"/>
</dbReference>
<dbReference type="Gene3D" id="2.60.40.740">
    <property type="match status" value="1"/>
</dbReference>
<dbReference type="Pfam" id="PF17802">
    <property type="entry name" value="SpaA"/>
    <property type="match status" value="3"/>
</dbReference>
<dbReference type="PANTHER" id="PTHR36108:SF13">
    <property type="entry name" value="COLOSSIN-B-RELATED"/>
    <property type="match status" value="1"/>
</dbReference>
<accession>A0A1H9UGB3</accession>
<feature type="domain" description="SpaA-like prealbumin fold" evidence="10">
    <location>
        <begin position="165"/>
        <end position="247"/>
    </location>
</feature>
<evidence type="ECO:0000313" key="12">
    <source>
        <dbReference type="Proteomes" id="UP000198571"/>
    </source>
</evidence>
<dbReference type="STRING" id="1601833.SAMN05518684_107198"/>
<keyword evidence="3" id="KW-0134">Cell wall</keyword>
<keyword evidence="7" id="KW-1133">Transmembrane helix</keyword>
<comment type="subcellular location">
    <subcellularLocation>
        <location evidence="1">Secreted</location>
        <location evidence="1">Cell wall</location>
        <topology evidence="1">Peptidoglycan-anchor</topology>
    </subcellularLocation>
</comment>
<dbReference type="InterPro" id="IPR041033">
    <property type="entry name" value="SpaA_PFL_dom_1"/>
</dbReference>
<keyword evidence="7" id="KW-0472">Membrane</keyword>
<feature type="domain" description="SpaA-like prealbumin fold" evidence="10">
    <location>
        <begin position="64"/>
        <end position="144"/>
    </location>
</feature>
<evidence type="ECO:0000259" key="9">
    <source>
        <dbReference type="Pfam" id="PF00746"/>
    </source>
</evidence>
<evidence type="ECO:0000259" key="10">
    <source>
        <dbReference type="Pfam" id="PF17802"/>
    </source>
</evidence>
<feature type="domain" description="Gram-positive cocci surface proteins LPxTG" evidence="9">
    <location>
        <begin position="540"/>
        <end position="569"/>
    </location>
</feature>
<dbReference type="Proteomes" id="UP000198571">
    <property type="component" value="Unassembled WGS sequence"/>
</dbReference>
<dbReference type="InterPro" id="IPR013783">
    <property type="entry name" value="Ig-like_fold"/>
</dbReference>
<feature type="domain" description="SpaA-like prealbumin fold" evidence="10">
    <location>
        <begin position="419"/>
        <end position="533"/>
    </location>
</feature>
<evidence type="ECO:0000256" key="6">
    <source>
        <dbReference type="ARBA" id="ARBA00023088"/>
    </source>
</evidence>
<evidence type="ECO:0000256" key="1">
    <source>
        <dbReference type="ARBA" id="ARBA00004168"/>
    </source>
</evidence>
<dbReference type="RefSeq" id="WP_177174303.1">
    <property type="nucleotide sequence ID" value="NZ_FOGT01000007.1"/>
</dbReference>
<feature type="transmembrane region" description="Helical" evidence="7">
    <location>
        <begin position="544"/>
        <end position="567"/>
    </location>
</feature>
<feature type="signal peptide" evidence="8">
    <location>
        <begin position="1"/>
        <end position="27"/>
    </location>
</feature>
<evidence type="ECO:0000256" key="5">
    <source>
        <dbReference type="ARBA" id="ARBA00022729"/>
    </source>
</evidence>
<dbReference type="InterPro" id="IPR026466">
    <property type="entry name" value="Fim_isopep_form_D2_dom"/>
</dbReference>
<keyword evidence="6" id="KW-0572">Peptidoglycan-anchor</keyword>
<keyword evidence="7" id="KW-0812">Transmembrane</keyword>
<keyword evidence="4" id="KW-0964">Secreted</keyword>
<evidence type="ECO:0000256" key="2">
    <source>
        <dbReference type="ARBA" id="ARBA00007257"/>
    </source>
</evidence>
<evidence type="ECO:0000313" key="11">
    <source>
        <dbReference type="EMBL" id="SES08475.1"/>
    </source>
</evidence>
<dbReference type="Pfam" id="PF00746">
    <property type="entry name" value="Gram_pos_anchor"/>
    <property type="match status" value="1"/>
</dbReference>
<protein>
    <submittedName>
        <fullName evidence="11">LPXTG-motif cell wall anchor domain-containing protein/fimbrial isopeptide formation D2 domain-containing protein</fullName>
    </submittedName>
</protein>
<evidence type="ECO:0000256" key="8">
    <source>
        <dbReference type="SAM" id="SignalP"/>
    </source>
</evidence>
<proteinExistence type="inferred from homology"/>
<sequence>MKTKIFKISLMMIILMSSFLTLQAVSAYSVLGDEANPTLTIHKFEQEPGTETGVGTGLPDQGIEEGDPLQGVIFEITQTHSYDPDTNTWSEVTDGEIYTGVTEENGQVVFEGIELGRYEVRETDGPNEVVLNPDTYSVDIPMTNTDGDTLNYNVHIYPKNEIVRGAVELIKEDEDRNPLSGAEFALYQVAEEGEDELIAEGLATDAKGLIQFNGLAFGDYYFLETASPDGYTLNNEPVTFSITEPGVINEDGSTSGEVINVDKVNFEDPDVEKNIVDPETGDLIDFLEIVRSQEYDYQIDSHLPGDIQNYETYTLTDTLDGRLLLVEDSLEVTVDGEAFTGVDLTVNGQDIIVDVTDFAALEGAQTLTLTFTAMISPDAELEPGETGIPNDVTLDFDNDSGEEGFITPPPVMVEPVDGGLTVIKVDAADNDIVLEGAVFDLLDGEGNPIDVPEDSVIRVNGETVTSLQDLVTNEDGELVITGLNPGEYQLVETQAPTYPDDNGEQQSYRLLTSPIDIEITDASAEDYEVQVENSRPGWALPETGGLGTILFTFFGLLMIGAAGFLFLRRDTKTA</sequence>
<dbReference type="AlphaFoldDB" id="A0A1H9UGB3"/>
<comment type="similarity">
    <text evidence="2">Belongs to the serine-aspartate repeat-containing protein (SDr) family.</text>
</comment>
<gene>
    <name evidence="11" type="ORF">SAMN05518684_107198</name>
</gene>
<dbReference type="SUPFAM" id="SSF49478">
    <property type="entry name" value="Cna protein B-type domain"/>
    <property type="match status" value="2"/>
</dbReference>
<keyword evidence="5 8" id="KW-0732">Signal</keyword>
<name>A0A1H9UGB3_9BACI</name>
<evidence type="ECO:0000256" key="7">
    <source>
        <dbReference type="SAM" id="Phobius"/>
    </source>
</evidence>
<evidence type="ECO:0000256" key="3">
    <source>
        <dbReference type="ARBA" id="ARBA00022512"/>
    </source>
</evidence>
<dbReference type="EMBL" id="FOGT01000007">
    <property type="protein sequence ID" value="SES08475.1"/>
    <property type="molecule type" value="Genomic_DNA"/>
</dbReference>
<reference evidence="12" key="1">
    <citation type="submission" date="2016-10" db="EMBL/GenBank/DDBJ databases">
        <authorList>
            <person name="Varghese N."/>
            <person name="Submissions S."/>
        </authorList>
    </citation>
    <scope>NUCLEOTIDE SEQUENCE [LARGE SCALE GENOMIC DNA]</scope>
    <source>
        <strain evidence="12">S9</strain>
    </source>
</reference>
<keyword evidence="12" id="KW-1185">Reference proteome</keyword>
<feature type="chain" id="PRO_5011686435" evidence="8">
    <location>
        <begin position="28"/>
        <end position="574"/>
    </location>
</feature>
<dbReference type="PANTHER" id="PTHR36108">
    <property type="entry name" value="COLOSSIN-B-RELATED"/>
    <property type="match status" value="1"/>
</dbReference>
<dbReference type="InterPro" id="IPR019931">
    <property type="entry name" value="LPXTG_anchor"/>
</dbReference>
<dbReference type="Gene3D" id="2.60.40.10">
    <property type="entry name" value="Immunoglobulins"/>
    <property type="match status" value="3"/>
</dbReference>
<dbReference type="NCBIfam" id="TIGR01167">
    <property type="entry name" value="LPXTG_anchor"/>
    <property type="match status" value="1"/>
</dbReference>